<evidence type="ECO:0000313" key="1">
    <source>
        <dbReference type="EMBL" id="GAH09288.1"/>
    </source>
</evidence>
<sequence>MLFVAAADNPIPGGCHAEPNRLDGQPAHRQRPIEQQVKVWSAAFLKFEEPQVKGF</sequence>
<comment type="caution">
    <text evidence="1">The sequence shown here is derived from an EMBL/GenBank/DDBJ whole genome shotgun (WGS) entry which is preliminary data.</text>
</comment>
<proteinExistence type="predicted"/>
<name>X1EKV0_9ZZZZ</name>
<organism evidence="1">
    <name type="scientific">marine sediment metagenome</name>
    <dbReference type="NCBI Taxonomy" id="412755"/>
    <lineage>
        <taxon>unclassified sequences</taxon>
        <taxon>metagenomes</taxon>
        <taxon>ecological metagenomes</taxon>
    </lineage>
</organism>
<reference evidence="1" key="1">
    <citation type="journal article" date="2014" name="Front. Microbiol.">
        <title>High frequency of phylogenetically diverse reductive dehalogenase-homologous genes in deep subseafloor sedimentary metagenomes.</title>
        <authorList>
            <person name="Kawai M."/>
            <person name="Futagami T."/>
            <person name="Toyoda A."/>
            <person name="Takaki Y."/>
            <person name="Nishi S."/>
            <person name="Hori S."/>
            <person name="Arai W."/>
            <person name="Tsubouchi T."/>
            <person name="Morono Y."/>
            <person name="Uchiyama I."/>
            <person name="Ito T."/>
            <person name="Fujiyama A."/>
            <person name="Inagaki F."/>
            <person name="Takami H."/>
        </authorList>
    </citation>
    <scope>NUCLEOTIDE SEQUENCE</scope>
    <source>
        <strain evidence="1">Expedition CK06-06</strain>
    </source>
</reference>
<dbReference type="AlphaFoldDB" id="X1EKV0"/>
<accession>X1EKV0</accession>
<dbReference type="EMBL" id="BART01029655">
    <property type="protein sequence ID" value="GAH09288.1"/>
    <property type="molecule type" value="Genomic_DNA"/>
</dbReference>
<protein>
    <submittedName>
        <fullName evidence="1">Uncharacterized protein</fullName>
    </submittedName>
</protein>
<feature type="non-terminal residue" evidence="1">
    <location>
        <position position="55"/>
    </location>
</feature>
<gene>
    <name evidence="1" type="ORF">S01H4_51978</name>
</gene>